<evidence type="ECO:0000313" key="3">
    <source>
        <dbReference type="Proteomes" id="UP000386466"/>
    </source>
</evidence>
<dbReference type="EMBL" id="CAAGRJ010011699">
    <property type="protein sequence ID" value="VFV28698.1"/>
    <property type="molecule type" value="Genomic_DNA"/>
</dbReference>
<protein>
    <submittedName>
        <fullName evidence="2">Uncharacterized protein</fullName>
    </submittedName>
</protein>
<reference evidence="2 3" key="1">
    <citation type="submission" date="2019-01" db="EMBL/GenBank/DDBJ databases">
        <authorList>
            <person name="Alioto T."/>
            <person name="Alioto T."/>
        </authorList>
    </citation>
    <scope>NUCLEOTIDE SEQUENCE [LARGE SCALE GENOMIC DNA]</scope>
</reference>
<name>A0A485N9T5_LYNPA</name>
<evidence type="ECO:0000313" key="2">
    <source>
        <dbReference type="EMBL" id="VFV28698.1"/>
    </source>
</evidence>
<proteinExistence type="predicted"/>
<sequence>MPVRDLPAASLPDVREGCISGPSNPSVQPEAEGLRTSGPQGFLVREALVPASAVVSPAGT</sequence>
<organism evidence="2 3">
    <name type="scientific">Lynx pardinus</name>
    <name type="common">Iberian lynx</name>
    <name type="synonym">Felis pardina</name>
    <dbReference type="NCBI Taxonomy" id="191816"/>
    <lineage>
        <taxon>Eukaryota</taxon>
        <taxon>Metazoa</taxon>
        <taxon>Chordata</taxon>
        <taxon>Craniata</taxon>
        <taxon>Vertebrata</taxon>
        <taxon>Euteleostomi</taxon>
        <taxon>Mammalia</taxon>
        <taxon>Eutheria</taxon>
        <taxon>Laurasiatheria</taxon>
        <taxon>Carnivora</taxon>
        <taxon>Feliformia</taxon>
        <taxon>Felidae</taxon>
        <taxon>Felinae</taxon>
        <taxon>Lynx</taxon>
    </lineage>
</organism>
<keyword evidence="3" id="KW-1185">Reference proteome</keyword>
<feature type="non-terminal residue" evidence="2">
    <location>
        <position position="60"/>
    </location>
</feature>
<evidence type="ECO:0000256" key="1">
    <source>
        <dbReference type="SAM" id="MobiDB-lite"/>
    </source>
</evidence>
<dbReference type="AlphaFoldDB" id="A0A485N9T5"/>
<dbReference type="Proteomes" id="UP000386466">
    <property type="component" value="Unassembled WGS sequence"/>
</dbReference>
<feature type="region of interest" description="Disordered" evidence="1">
    <location>
        <begin position="1"/>
        <end position="37"/>
    </location>
</feature>
<gene>
    <name evidence="2" type="ORF">LYPA_23C015974</name>
</gene>
<accession>A0A485N9T5</accession>